<evidence type="ECO:0000256" key="7">
    <source>
        <dbReference type="ARBA" id="ARBA00023012"/>
    </source>
</evidence>
<dbReference type="Gene3D" id="3.30.565.10">
    <property type="entry name" value="Histidine kinase-like ATPase, C-terminal domain"/>
    <property type="match status" value="1"/>
</dbReference>
<dbReference type="InterPro" id="IPR011712">
    <property type="entry name" value="Sig_transdc_His_kin_sub3_dim/P"/>
</dbReference>
<evidence type="ECO:0000313" key="12">
    <source>
        <dbReference type="EMBL" id="SFU55678.1"/>
    </source>
</evidence>
<evidence type="ECO:0000259" key="11">
    <source>
        <dbReference type="SMART" id="SM01049"/>
    </source>
</evidence>
<protein>
    <submittedName>
        <fullName evidence="12">Two-component system, NarL family, sensor kinase</fullName>
    </submittedName>
</protein>
<keyword evidence="7" id="KW-0902">Two-component regulatory system</keyword>
<dbReference type="InterPro" id="IPR033480">
    <property type="entry name" value="sCache_2"/>
</dbReference>
<feature type="domain" description="Single Cache" evidence="11">
    <location>
        <begin position="42"/>
        <end position="132"/>
    </location>
</feature>
<evidence type="ECO:0000256" key="2">
    <source>
        <dbReference type="ARBA" id="ARBA00022475"/>
    </source>
</evidence>
<feature type="transmembrane region" description="Helical" evidence="9">
    <location>
        <begin position="204"/>
        <end position="223"/>
    </location>
</feature>
<dbReference type="AlphaFoldDB" id="A0A1I7H4R2"/>
<evidence type="ECO:0000256" key="8">
    <source>
        <dbReference type="ARBA" id="ARBA00023136"/>
    </source>
</evidence>
<dbReference type="OrthoDB" id="5298972at2"/>
<dbReference type="InterPro" id="IPR036890">
    <property type="entry name" value="HATPase_C_sf"/>
</dbReference>
<dbReference type="GO" id="GO:0000155">
    <property type="term" value="F:phosphorelay sensor kinase activity"/>
    <property type="evidence" value="ECO:0007669"/>
    <property type="project" value="InterPro"/>
</dbReference>
<dbReference type="SUPFAM" id="SSF55874">
    <property type="entry name" value="ATPase domain of HSP90 chaperone/DNA topoisomerase II/histidine kinase"/>
    <property type="match status" value="1"/>
</dbReference>
<reference evidence="12 13" key="1">
    <citation type="submission" date="2016-10" db="EMBL/GenBank/DDBJ databases">
        <authorList>
            <person name="de Groot N.N."/>
        </authorList>
    </citation>
    <scope>NUCLEOTIDE SEQUENCE [LARGE SCALE GENOMIC DNA]</scope>
    <source>
        <strain evidence="12 13">Nl14</strain>
    </source>
</reference>
<dbReference type="Proteomes" id="UP000182649">
    <property type="component" value="Unassembled WGS sequence"/>
</dbReference>
<evidence type="ECO:0000256" key="6">
    <source>
        <dbReference type="ARBA" id="ARBA00022989"/>
    </source>
</evidence>
<dbReference type="SMART" id="SM00387">
    <property type="entry name" value="HATPase_c"/>
    <property type="match status" value="1"/>
</dbReference>
<organism evidence="12 13">
    <name type="scientific">Nitrosospira multiformis</name>
    <dbReference type="NCBI Taxonomy" id="1231"/>
    <lineage>
        <taxon>Bacteria</taxon>
        <taxon>Pseudomonadati</taxon>
        <taxon>Pseudomonadota</taxon>
        <taxon>Betaproteobacteria</taxon>
        <taxon>Nitrosomonadales</taxon>
        <taxon>Nitrosomonadaceae</taxon>
        <taxon>Nitrosospira</taxon>
    </lineage>
</organism>
<keyword evidence="3" id="KW-0808">Transferase</keyword>
<dbReference type="InterPro" id="IPR050482">
    <property type="entry name" value="Sensor_HK_TwoCompSys"/>
</dbReference>
<dbReference type="Gene3D" id="1.20.5.1930">
    <property type="match status" value="1"/>
</dbReference>
<dbReference type="GO" id="GO:0005886">
    <property type="term" value="C:plasma membrane"/>
    <property type="evidence" value="ECO:0007669"/>
    <property type="project" value="UniProtKB-SubCell"/>
</dbReference>
<gene>
    <name evidence="12" type="ORF">SAMN05216417_1078</name>
</gene>
<accession>A0A1I7H4R2</accession>
<dbReference type="Pfam" id="PF17200">
    <property type="entry name" value="sCache_2"/>
    <property type="match status" value="1"/>
</dbReference>
<proteinExistence type="predicted"/>
<evidence type="ECO:0000256" key="5">
    <source>
        <dbReference type="ARBA" id="ARBA00022777"/>
    </source>
</evidence>
<evidence type="ECO:0000256" key="9">
    <source>
        <dbReference type="SAM" id="Phobius"/>
    </source>
</evidence>
<evidence type="ECO:0000256" key="4">
    <source>
        <dbReference type="ARBA" id="ARBA00022692"/>
    </source>
</evidence>
<evidence type="ECO:0000256" key="3">
    <source>
        <dbReference type="ARBA" id="ARBA00022679"/>
    </source>
</evidence>
<keyword evidence="4 9" id="KW-0812">Transmembrane</keyword>
<keyword evidence="2" id="KW-1003">Cell membrane</keyword>
<keyword evidence="6 9" id="KW-1133">Transmembrane helix</keyword>
<sequence length="451" mass="50287">MKLRKKIILLALAPLILALVALAITVNTQSIELAKEQREVIEPAYLASKKAELRSYLVLAQHAIAHLYDSDRTDEAAKAEAKAILTRMDYGDDGYFFVYDLQGILLVHPRTPELIGMNRLDYRDLNGFPHVQHLIARGREGGGFVRYVIGKPSSGKPALKLTYVMPLPEWGWLLCTGIYLEDVEYVLKKVDRQVTGNNRATMRWIGSLAFLGMAAIIFFGLMLNIRGRREAEETERVRLSSELHDGICQRLAAARMQASAGLIHLAVIPPAYVPAQAVFRNLVKDLKDVLQETREISHGLHPMILKNLGLAAALRLLAQDMENDTTSIQFRRHGLVEGLSNGNSLAFYRLAQECLKNMRQHSHATKAALRLAGTRHAMRLIVWDNGIGLESDCLAASRSHGVGLRNMKARVEEAGGRLTITSRPGSTKVTATIPRSFLQRFLPMRDLRSSD</sequence>
<dbReference type="RefSeq" id="WP_074974621.1">
    <property type="nucleotide sequence ID" value="NZ_FPBZ01000007.1"/>
</dbReference>
<keyword evidence="5 12" id="KW-0418">Kinase</keyword>
<dbReference type="Gene3D" id="3.30.450.20">
    <property type="entry name" value="PAS domain"/>
    <property type="match status" value="1"/>
</dbReference>
<dbReference type="PANTHER" id="PTHR24421:SF37">
    <property type="entry name" value="SENSOR HISTIDINE KINASE NARS"/>
    <property type="match status" value="1"/>
</dbReference>
<dbReference type="Pfam" id="PF07730">
    <property type="entry name" value="HisKA_3"/>
    <property type="match status" value="1"/>
</dbReference>
<comment type="subcellular location">
    <subcellularLocation>
        <location evidence="1">Cell membrane</location>
        <topology evidence="1">Multi-pass membrane protein</topology>
    </subcellularLocation>
</comment>
<dbReference type="InterPro" id="IPR003594">
    <property type="entry name" value="HATPase_dom"/>
</dbReference>
<dbReference type="Pfam" id="PF02518">
    <property type="entry name" value="HATPase_c"/>
    <property type="match status" value="1"/>
</dbReference>
<dbReference type="CDD" id="cd16917">
    <property type="entry name" value="HATPase_UhpB-NarQ-NarX-like"/>
    <property type="match status" value="1"/>
</dbReference>
<evidence type="ECO:0000256" key="1">
    <source>
        <dbReference type="ARBA" id="ARBA00004651"/>
    </source>
</evidence>
<dbReference type="PANTHER" id="PTHR24421">
    <property type="entry name" value="NITRATE/NITRITE SENSOR PROTEIN NARX-RELATED"/>
    <property type="match status" value="1"/>
</dbReference>
<dbReference type="GO" id="GO:0046983">
    <property type="term" value="F:protein dimerization activity"/>
    <property type="evidence" value="ECO:0007669"/>
    <property type="project" value="InterPro"/>
</dbReference>
<evidence type="ECO:0000259" key="10">
    <source>
        <dbReference type="SMART" id="SM00387"/>
    </source>
</evidence>
<dbReference type="EMBL" id="FPBZ01000007">
    <property type="protein sequence ID" value="SFU55678.1"/>
    <property type="molecule type" value="Genomic_DNA"/>
</dbReference>
<dbReference type="SMART" id="SM01049">
    <property type="entry name" value="Cache_2"/>
    <property type="match status" value="1"/>
</dbReference>
<evidence type="ECO:0000313" key="13">
    <source>
        <dbReference type="Proteomes" id="UP000182649"/>
    </source>
</evidence>
<keyword evidence="8 9" id="KW-0472">Membrane</keyword>
<dbReference type="CDD" id="cd18774">
    <property type="entry name" value="PDC2_HK_sensor"/>
    <property type="match status" value="1"/>
</dbReference>
<feature type="domain" description="Histidine kinase/HSP90-like ATPase" evidence="10">
    <location>
        <begin position="342"/>
        <end position="437"/>
    </location>
</feature>
<name>A0A1I7H4R2_9PROT</name>